<keyword evidence="2" id="KW-0732">Signal</keyword>
<dbReference type="InterPro" id="IPR013094">
    <property type="entry name" value="AB_hydrolase_3"/>
</dbReference>
<proteinExistence type="predicted"/>
<evidence type="ECO:0000313" key="5">
    <source>
        <dbReference type="Proteomes" id="UP001055102"/>
    </source>
</evidence>
<dbReference type="RefSeq" id="WP_238274322.1">
    <property type="nucleotide sequence ID" value="NZ_BPQR01000015.1"/>
</dbReference>
<dbReference type="InterPro" id="IPR019826">
    <property type="entry name" value="Carboxylesterase_B_AS"/>
</dbReference>
<evidence type="ECO:0000256" key="2">
    <source>
        <dbReference type="SAM" id="SignalP"/>
    </source>
</evidence>
<dbReference type="InterPro" id="IPR029058">
    <property type="entry name" value="AB_hydrolase_fold"/>
</dbReference>
<evidence type="ECO:0000313" key="4">
    <source>
        <dbReference type="EMBL" id="GJE05639.1"/>
    </source>
</evidence>
<feature type="signal peptide" evidence="2">
    <location>
        <begin position="1"/>
        <end position="24"/>
    </location>
</feature>
<gene>
    <name evidence="4" type="primary">aes_1</name>
    <name evidence="4" type="ORF">AOPFMNJM_0943</name>
</gene>
<dbReference type="Gene3D" id="3.40.50.1820">
    <property type="entry name" value="alpha/beta hydrolase"/>
    <property type="match status" value="1"/>
</dbReference>
<dbReference type="EMBL" id="BPQR01000015">
    <property type="protein sequence ID" value="GJE05639.1"/>
    <property type="molecule type" value="Genomic_DNA"/>
</dbReference>
<reference evidence="4" key="2">
    <citation type="submission" date="2021-08" db="EMBL/GenBank/DDBJ databases">
        <authorList>
            <person name="Tani A."/>
            <person name="Ola A."/>
            <person name="Ogura Y."/>
            <person name="Katsura K."/>
            <person name="Hayashi T."/>
        </authorList>
    </citation>
    <scope>NUCLEOTIDE SEQUENCE</scope>
    <source>
        <strain evidence="4">LMG 23639</strain>
    </source>
</reference>
<reference evidence="4" key="1">
    <citation type="journal article" date="2021" name="Front. Microbiol.">
        <title>Comprehensive Comparative Genomics and Phenotyping of Methylobacterium Species.</title>
        <authorList>
            <person name="Alessa O."/>
            <person name="Ogura Y."/>
            <person name="Fujitani Y."/>
            <person name="Takami H."/>
            <person name="Hayashi T."/>
            <person name="Sahin N."/>
            <person name="Tani A."/>
        </authorList>
    </citation>
    <scope>NUCLEOTIDE SEQUENCE</scope>
    <source>
        <strain evidence="4">LMG 23639</strain>
    </source>
</reference>
<organism evidence="4 5">
    <name type="scientific">Methylobacterium jeotgali</name>
    <dbReference type="NCBI Taxonomy" id="381630"/>
    <lineage>
        <taxon>Bacteria</taxon>
        <taxon>Pseudomonadati</taxon>
        <taxon>Pseudomonadota</taxon>
        <taxon>Alphaproteobacteria</taxon>
        <taxon>Hyphomicrobiales</taxon>
        <taxon>Methylobacteriaceae</taxon>
        <taxon>Methylobacterium</taxon>
    </lineage>
</organism>
<dbReference type="Proteomes" id="UP001055102">
    <property type="component" value="Unassembled WGS sequence"/>
</dbReference>
<feature type="chain" id="PRO_5045439298" evidence="2">
    <location>
        <begin position="25"/>
        <end position="385"/>
    </location>
</feature>
<dbReference type="SUPFAM" id="SSF53474">
    <property type="entry name" value="alpha/beta-Hydrolases"/>
    <property type="match status" value="1"/>
</dbReference>
<dbReference type="PANTHER" id="PTHR48081">
    <property type="entry name" value="AB HYDROLASE SUPERFAMILY PROTEIN C4A8.06C"/>
    <property type="match status" value="1"/>
</dbReference>
<keyword evidence="5" id="KW-1185">Reference proteome</keyword>
<dbReference type="Pfam" id="PF07859">
    <property type="entry name" value="Abhydrolase_3"/>
    <property type="match status" value="1"/>
</dbReference>
<dbReference type="PANTHER" id="PTHR48081:SF8">
    <property type="entry name" value="ALPHA_BETA HYDROLASE FOLD-3 DOMAIN-CONTAINING PROTEIN-RELATED"/>
    <property type="match status" value="1"/>
</dbReference>
<dbReference type="InterPro" id="IPR050300">
    <property type="entry name" value="GDXG_lipolytic_enzyme"/>
</dbReference>
<protein>
    <submittedName>
        <fullName evidence="4">Acetyl esterase</fullName>
    </submittedName>
</protein>
<keyword evidence="1" id="KW-0378">Hydrolase</keyword>
<evidence type="ECO:0000259" key="3">
    <source>
        <dbReference type="Pfam" id="PF07859"/>
    </source>
</evidence>
<sequence>MRHHLRASLLACAFVLPTGTLALAQAPAQESPGQAKPTLKDRLDAAVSTVTGSPMARLDVDMKHVLDAMKKLDPKPIAKLSPEEARRQPSAADGVRAYLEEQGKSAAPLPGVATKEAAYETAGGTQPVRIYTPDGASGPLPVVVYYHGGGFVIADRDVYDATPRAIAKGANAVVVSVEYRHAPEAKFPAQHEDALAAYQWALANAASFGGDPARVALLGESAGGNLATNIAIQARDGKAAAPLHVVAVYPMAGTNLDTESYKANTSTKPLDRDTMAWFYDHVVSQDSDRADPRLDIVGKADLKNLPPFTVVTAEIDPLRDDGKGLAEKLKAAGVTVEHRDYAGVTHEFFGMGTVVAKARQAEDAVVADLKKAFAGTATGTAAPAR</sequence>
<comment type="caution">
    <text evidence="4">The sequence shown here is derived from an EMBL/GenBank/DDBJ whole genome shotgun (WGS) entry which is preliminary data.</text>
</comment>
<evidence type="ECO:0000256" key="1">
    <source>
        <dbReference type="ARBA" id="ARBA00022801"/>
    </source>
</evidence>
<accession>A0ABQ4SQY8</accession>
<name>A0ABQ4SQY8_9HYPH</name>
<dbReference type="PROSITE" id="PS00122">
    <property type="entry name" value="CARBOXYLESTERASE_B_1"/>
    <property type="match status" value="1"/>
</dbReference>
<feature type="domain" description="Alpha/beta hydrolase fold-3" evidence="3">
    <location>
        <begin position="143"/>
        <end position="349"/>
    </location>
</feature>